<evidence type="ECO:0000313" key="3">
    <source>
        <dbReference type="EMBL" id="GIL31505.1"/>
    </source>
</evidence>
<dbReference type="AlphaFoldDB" id="A0A8J4AL89"/>
<comment type="caution">
    <text evidence="3">The sequence shown here is derived from an EMBL/GenBank/DDBJ whole genome shotgun (WGS) entry which is preliminary data.</text>
</comment>
<accession>A0A8J4AL89</accession>
<dbReference type="EMBL" id="BOPO01000147">
    <property type="protein sequence ID" value="GIL31505.1"/>
    <property type="molecule type" value="Genomic_DNA"/>
</dbReference>
<feature type="domain" description="GmrSD restriction endonucleases C-terminal" evidence="2">
    <location>
        <begin position="92"/>
        <end position="230"/>
    </location>
</feature>
<evidence type="ECO:0000256" key="1">
    <source>
        <dbReference type="SAM" id="MobiDB-lite"/>
    </source>
</evidence>
<proteinExistence type="predicted"/>
<dbReference type="PANTHER" id="PTHR24094">
    <property type="entry name" value="SECRETED PROTEIN"/>
    <property type="match status" value="1"/>
</dbReference>
<sequence>MARPVVRKHVGVSTQQTTPRRAALLVAVVLALAGAGCGPTASGADPGATSSSNAEALAQLAKLTVRAPASMAEYRRDRFGPAWADVDDNGCDTRDDVLARDLTGVRRDSDGCTVLSGSLHDPYTGRTIAFRRGVRTSAAVQIDHLVPLANAWRTGARSWTADKRQRLANDPANLLAVDGPANESKGDQDASTWLPPAAGYHCAYVVAQVRVKSTYGLWVTRAEHDAIARVLHGCGAGSQPGASAPGSPSPGSTAPGASAPGSTAPGSAAPTVHPGSWCGTPDARGRTAGGTAMVCTGPAGERPRWRTPN</sequence>
<dbReference type="Pfam" id="PF07510">
    <property type="entry name" value="GmrSD_C"/>
    <property type="match status" value="1"/>
</dbReference>
<evidence type="ECO:0000313" key="4">
    <source>
        <dbReference type="Proteomes" id="UP000614996"/>
    </source>
</evidence>
<feature type="region of interest" description="Disordered" evidence="1">
    <location>
        <begin position="237"/>
        <end position="309"/>
    </location>
</feature>
<evidence type="ECO:0000259" key="2">
    <source>
        <dbReference type="Pfam" id="PF07510"/>
    </source>
</evidence>
<feature type="compositionally biased region" description="Low complexity" evidence="1">
    <location>
        <begin position="237"/>
        <end position="271"/>
    </location>
</feature>
<reference evidence="4" key="1">
    <citation type="journal article" date="2021" name="Int. J. Syst. Evol. Microbiol.">
        <title>Actinocatenispora comari sp. nov., an endophytic actinomycete isolated from aerial parts of Comarum salesowianum.</title>
        <authorList>
            <person name="Oyunbileg N."/>
            <person name="Iizaka Y."/>
            <person name="Hamada M."/>
            <person name="Davaapurev B.O."/>
            <person name="Fukumoto A."/>
            <person name="Tsetseg B."/>
            <person name="Kato F."/>
            <person name="Tamura T."/>
            <person name="Batkhuu J."/>
            <person name="Anzai Y."/>
        </authorList>
    </citation>
    <scope>NUCLEOTIDE SEQUENCE [LARGE SCALE GENOMIC DNA]</scope>
    <source>
        <strain evidence="4">NUM-2625</strain>
    </source>
</reference>
<dbReference type="Proteomes" id="UP000614996">
    <property type="component" value="Unassembled WGS sequence"/>
</dbReference>
<name>A0A8J4AL89_9ACTN</name>
<dbReference type="PANTHER" id="PTHR24094:SF15">
    <property type="entry name" value="AMP-DEPENDENT SYNTHETASE_LIGASE DOMAIN-CONTAINING PROTEIN-RELATED"/>
    <property type="match status" value="1"/>
</dbReference>
<gene>
    <name evidence="3" type="ORF">NUM_67590</name>
</gene>
<protein>
    <recommendedName>
        <fullName evidence="2">GmrSD restriction endonucleases C-terminal domain-containing protein</fullName>
    </recommendedName>
</protein>
<dbReference type="InterPro" id="IPR011089">
    <property type="entry name" value="GmrSD_C"/>
</dbReference>
<organism evidence="3 4">
    <name type="scientific">Actinocatenispora comari</name>
    <dbReference type="NCBI Taxonomy" id="2807577"/>
    <lineage>
        <taxon>Bacteria</taxon>
        <taxon>Bacillati</taxon>
        <taxon>Actinomycetota</taxon>
        <taxon>Actinomycetes</taxon>
        <taxon>Micromonosporales</taxon>
        <taxon>Micromonosporaceae</taxon>
        <taxon>Actinocatenispora</taxon>
    </lineage>
</organism>
<keyword evidence="4" id="KW-1185">Reference proteome</keyword>